<proteinExistence type="predicted"/>
<protein>
    <submittedName>
        <fullName evidence="2">Uncharacterized protein</fullName>
    </submittedName>
</protein>
<reference evidence="2" key="2">
    <citation type="journal article" date="2015" name="Fish Shellfish Immunol.">
        <title>Early steps in the European eel (Anguilla anguilla)-Vibrio vulnificus interaction in the gills: Role of the RtxA13 toxin.</title>
        <authorList>
            <person name="Callol A."/>
            <person name="Pajuelo D."/>
            <person name="Ebbesson L."/>
            <person name="Teles M."/>
            <person name="MacKenzie S."/>
            <person name="Amaro C."/>
        </authorList>
    </citation>
    <scope>NUCLEOTIDE SEQUENCE</scope>
</reference>
<reference evidence="2" key="1">
    <citation type="submission" date="2014-11" db="EMBL/GenBank/DDBJ databases">
        <authorList>
            <person name="Amaro Gonzalez C."/>
        </authorList>
    </citation>
    <scope>NUCLEOTIDE SEQUENCE</scope>
</reference>
<accession>A0A0E9Q997</accession>
<name>A0A0E9Q997_ANGAN</name>
<dbReference type="EMBL" id="GBXM01095278">
    <property type="protein sequence ID" value="JAH13299.1"/>
    <property type="molecule type" value="Transcribed_RNA"/>
</dbReference>
<organism evidence="2">
    <name type="scientific">Anguilla anguilla</name>
    <name type="common">European freshwater eel</name>
    <name type="synonym">Muraena anguilla</name>
    <dbReference type="NCBI Taxonomy" id="7936"/>
    <lineage>
        <taxon>Eukaryota</taxon>
        <taxon>Metazoa</taxon>
        <taxon>Chordata</taxon>
        <taxon>Craniata</taxon>
        <taxon>Vertebrata</taxon>
        <taxon>Euteleostomi</taxon>
        <taxon>Actinopterygii</taxon>
        <taxon>Neopterygii</taxon>
        <taxon>Teleostei</taxon>
        <taxon>Anguilliformes</taxon>
        <taxon>Anguillidae</taxon>
        <taxon>Anguilla</taxon>
    </lineage>
</organism>
<evidence type="ECO:0000313" key="2">
    <source>
        <dbReference type="EMBL" id="JAH13299.1"/>
    </source>
</evidence>
<sequence>MRSISTGGQKASKPPLAHLLKGKLKC</sequence>
<evidence type="ECO:0000256" key="1">
    <source>
        <dbReference type="SAM" id="MobiDB-lite"/>
    </source>
</evidence>
<feature type="region of interest" description="Disordered" evidence="1">
    <location>
        <begin position="1"/>
        <end position="26"/>
    </location>
</feature>
<dbReference type="AlphaFoldDB" id="A0A0E9Q997"/>